<evidence type="ECO:0000256" key="2">
    <source>
        <dbReference type="ARBA" id="ARBA00022741"/>
    </source>
</evidence>
<dbReference type="PANTHER" id="PTHR43334">
    <property type="entry name" value="ACETATE--COA LIGASE [ADP-FORMING]"/>
    <property type="match status" value="1"/>
</dbReference>
<evidence type="ECO:0000256" key="3">
    <source>
        <dbReference type="ARBA" id="ARBA00022840"/>
    </source>
</evidence>
<gene>
    <name evidence="5" type="ORF">HY730_04535</name>
</gene>
<evidence type="ECO:0000313" key="6">
    <source>
        <dbReference type="Proteomes" id="UP000772181"/>
    </source>
</evidence>
<dbReference type="Gene3D" id="3.40.50.261">
    <property type="entry name" value="Succinyl-CoA synthetase domains"/>
    <property type="match status" value="2"/>
</dbReference>
<keyword evidence="3" id="KW-0067">ATP-binding</keyword>
<dbReference type="SUPFAM" id="SSF52210">
    <property type="entry name" value="Succinyl-CoA synthetase domains"/>
    <property type="match status" value="2"/>
</dbReference>
<keyword evidence="2" id="KW-0547">Nucleotide-binding</keyword>
<dbReference type="InterPro" id="IPR036291">
    <property type="entry name" value="NAD(P)-bd_dom_sf"/>
</dbReference>
<comment type="caution">
    <text evidence="5">The sequence shown here is derived from an EMBL/GenBank/DDBJ whole genome shotgun (WGS) entry which is preliminary data.</text>
</comment>
<dbReference type="GO" id="GO:0016874">
    <property type="term" value="F:ligase activity"/>
    <property type="evidence" value="ECO:0007669"/>
    <property type="project" value="UniProtKB-KW"/>
</dbReference>
<dbReference type="AlphaFoldDB" id="A0A933GM30"/>
<dbReference type="InterPro" id="IPR051538">
    <property type="entry name" value="Acyl-CoA_Synth/Transferase"/>
</dbReference>
<organism evidence="5 6">
    <name type="scientific">Tectimicrobiota bacterium</name>
    <dbReference type="NCBI Taxonomy" id="2528274"/>
    <lineage>
        <taxon>Bacteria</taxon>
        <taxon>Pseudomonadati</taxon>
        <taxon>Nitrospinota/Tectimicrobiota group</taxon>
        <taxon>Candidatus Tectimicrobiota</taxon>
    </lineage>
</organism>
<evidence type="ECO:0000313" key="5">
    <source>
        <dbReference type="EMBL" id="MBI4595630.1"/>
    </source>
</evidence>
<dbReference type="EMBL" id="JACQWF010000207">
    <property type="protein sequence ID" value="MBI4595630.1"/>
    <property type="molecule type" value="Genomic_DNA"/>
</dbReference>
<dbReference type="Pfam" id="PF13380">
    <property type="entry name" value="CoA_binding_2"/>
    <property type="match status" value="1"/>
</dbReference>
<dbReference type="SMART" id="SM00881">
    <property type="entry name" value="CoA_binding"/>
    <property type="match status" value="1"/>
</dbReference>
<protein>
    <submittedName>
        <fullName evidence="5">CoA-binding protein</fullName>
    </submittedName>
</protein>
<evidence type="ECO:0000256" key="1">
    <source>
        <dbReference type="ARBA" id="ARBA00022598"/>
    </source>
</evidence>
<dbReference type="InterPro" id="IPR003781">
    <property type="entry name" value="CoA-bd"/>
</dbReference>
<keyword evidence="1" id="KW-0436">Ligase</keyword>
<proteinExistence type="predicted"/>
<reference evidence="5" key="1">
    <citation type="submission" date="2020-07" db="EMBL/GenBank/DDBJ databases">
        <title>Huge and variable diversity of episymbiotic CPR bacteria and DPANN archaea in groundwater ecosystems.</title>
        <authorList>
            <person name="He C.Y."/>
            <person name="Keren R."/>
            <person name="Whittaker M."/>
            <person name="Farag I.F."/>
            <person name="Doudna J."/>
            <person name="Cate J.H.D."/>
            <person name="Banfield J.F."/>
        </authorList>
    </citation>
    <scope>NUCLEOTIDE SEQUENCE</scope>
    <source>
        <strain evidence="5">NC_groundwater_1482_Ag_S-0.65um_47_24</strain>
    </source>
</reference>
<sequence length="469" mass="51688">MNWENLDRAFNPKTVAVVGAKKLNDYMWLRAVQPLNGKVYSVNIDKSEIPGIEALGFKNYLSLMDIPEPVDYVICSVPREISPLIVRDCIKKQVGGVTLFTSGFAETGTPEGIKLQKQILEMAKEADLNLIGPNCMGIFNPRVGLRNFPNLYAGEGGPFGVISQSGTHCINISVLANIHGLKVSKAVSYGNAIILDSCDYLEYLLNDQQTEIIGMYIEGIRKGPRFLEILREAAAKKPVIIWKGGQTEAGTRATSSHTGSMAESMVIWESLIKQVGAIRVDNLEEMVDVAKGFACTKPISGKRVGLLSMTGGQSVVITDAFARAGFEVPLLTDVTYNKLASFFNIVGGSYKNPIDMGSNWTAGPEALHILDLLEEDANIDNIVLEFNTNFLKRHFGSQPEFYNRLFEIIFEFKEKTRKPFLVVTPASFQDGELDEVRNSLLKGGLVSYPSFDRGANALRKMSECHVQGR</sequence>
<dbReference type="Gene3D" id="3.40.50.720">
    <property type="entry name" value="NAD(P)-binding Rossmann-like Domain"/>
    <property type="match status" value="1"/>
</dbReference>
<dbReference type="InterPro" id="IPR016102">
    <property type="entry name" value="Succinyl-CoA_synth-like"/>
</dbReference>
<accession>A0A933GM30</accession>
<name>A0A933GM30_UNCTE</name>
<feature type="domain" description="CoA-binding" evidence="4">
    <location>
        <begin position="9"/>
        <end position="104"/>
    </location>
</feature>
<dbReference type="Proteomes" id="UP000772181">
    <property type="component" value="Unassembled WGS sequence"/>
</dbReference>
<dbReference type="GO" id="GO:0005524">
    <property type="term" value="F:ATP binding"/>
    <property type="evidence" value="ECO:0007669"/>
    <property type="project" value="UniProtKB-KW"/>
</dbReference>
<dbReference type="PANTHER" id="PTHR43334:SF2">
    <property type="entry name" value="ACETATE--COA LIGASE [ADP-FORMING]"/>
    <property type="match status" value="1"/>
</dbReference>
<dbReference type="InterPro" id="IPR032875">
    <property type="entry name" value="Succ_CoA_lig_flav_dom"/>
</dbReference>
<dbReference type="SUPFAM" id="SSF51735">
    <property type="entry name" value="NAD(P)-binding Rossmann-fold domains"/>
    <property type="match status" value="1"/>
</dbReference>
<evidence type="ECO:0000259" key="4">
    <source>
        <dbReference type="SMART" id="SM00881"/>
    </source>
</evidence>
<dbReference type="Pfam" id="PF13607">
    <property type="entry name" value="Succ_CoA_lig"/>
    <property type="match status" value="1"/>
</dbReference>